<comment type="caution">
    <text evidence="1">The sequence shown here is derived from an EMBL/GenBank/DDBJ whole genome shotgun (WGS) entry which is preliminary data.</text>
</comment>
<proteinExistence type="predicted"/>
<gene>
    <name evidence="1" type="ORF">H0H81_008635</name>
</gene>
<dbReference type="EMBL" id="JABCKI010005956">
    <property type="protein sequence ID" value="KAG5636256.1"/>
    <property type="molecule type" value="Genomic_DNA"/>
</dbReference>
<evidence type="ECO:0000313" key="2">
    <source>
        <dbReference type="Proteomes" id="UP000717328"/>
    </source>
</evidence>
<name>A0A9P7K5X7_9AGAR</name>
<keyword evidence="2" id="KW-1185">Reference proteome</keyword>
<reference evidence="1" key="2">
    <citation type="submission" date="2021-10" db="EMBL/GenBank/DDBJ databases">
        <title>Phylogenomics reveals ancestral predisposition of the termite-cultivated fungus Termitomyces towards a domesticated lifestyle.</title>
        <authorList>
            <person name="Auxier B."/>
            <person name="Grum-Grzhimaylo A."/>
            <person name="Cardenas M.E."/>
            <person name="Lodge J.D."/>
            <person name="Laessoe T."/>
            <person name="Pedersen O."/>
            <person name="Smith M.E."/>
            <person name="Kuyper T.W."/>
            <person name="Franco-Molano E.A."/>
            <person name="Baroni T.J."/>
            <person name="Aanen D.K."/>
        </authorList>
    </citation>
    <scope>NUCLEOTIDE SEQUENCE</scope>
    <source>
        <strain evidence="1">D49</strain>
    </source>
</reference>
<evidence type="ECO:0000313" key="1">
    <source>
        <dbReference type="EMBL" id="KAG5636256.1"/>
    </source>
</evidence>
<reference evidence="1" key="1">
    <citation type="submission" date="2021-02" db="EMBL/GenBank/DDBJ databases">
        <authorList>
            <person name="Nieuwenhuis M."/>
            <person name="Van De Peppel L.J.J."/>
        </authorList>
    </citation>
    <scope>NUCLEOTIDE SEQUENCE</scope>
    <source>
        <strain evidence="1">D49</strain>
    </source>
</reference>
<dbReference type="AlphaFoldDB" id="A0A9P7K5X7"/>
<accession>A0A9P7K5X7</accession>
<dbReference type="OrthoDB" id="5370059at2759"/>
<dbReference type="Proteomes" id="UP000717328">
    <property type="component" value="Unassembled WGS sequence"/>
</dbReference>
<sequence>MLGAEVKRVLTSMGVNLVLQEFDAKNRVGPAIDDTGVVCVGIQRYRRLGLENKVNVLKPKAVSQFAGPEVVGKLKNSGEVSSGTPHSNFRIIKSTIGIKITLVRLSGLRAEQDDDDVMPIAWGRNAADGAEEQRDEYLPLGRAKPGNVICSKASWKSRESFLRDGSMHVVRVQGAWIGCRGMDLGPINRHDQTMGRS</sequence>
<protein>
    <submittedName>
        <fullName evidence="1">Uncharacterized protein</fullName>
    </submittedName>
</protein>
<organism evidence="1 2">
    <name type="scientific">Sphagnurus paluster</name>
    <dbReference type="NCBI Taxonomy" id="117069"/>
    <lineage>
        <taxon>Eukaryota</taxon>
        <taxon>Fungi</taxon>
        <taxon>Dikarya</taxon>
        <taxon>Basidiomycota</taxon>
        <taxon>Agaricomycotina</taxon>
        <taxon>Agaricomycetes</taxon>
        <taxon>Agaricomycetidae</taxon>
        <taxon>Agaricales</taxon>
        <taxon>Tricholomatineae</taxon>
        <taxon>Lyophyllaceae</taxon>
        <taxon>Sphagnurus</taxon>
    </lineage>
</organism>